<comment type="caution">
    <text evidence="8">The sequence shown here is derived from an EMBL/GenBank/DDBJ whole genome shotgun (WGS) entry which is preliminary data.</text>
</comment>
<proteinExistence type="inferred from homology"/>
<keyword evidence="3" id="KW-0472">Membrane</keyword>
<keyword evidence="4" id="KW-0998">Cell outer membrane</keyword>
<gene>
    <name evidence="8" type="ORF">EDC90_102028</name>
</gene>
<feature type="chain" id="PRO_5020812593" evidence="6">
    <location>
        <begin position="24"/>
        <end position="216"/>
    </location>
</feature>
<dbReference type="PANTHER" id="PTHR34001">
    <property type="entry name" value="BLL7405 PROTEIN"/>
    <property type="match status" value="1"/>
</dbReference>
<evidence type="ECO:0000256" key="6">
    <source>
        <dbReference type="SAM" id="SignalP"/>
    </source>
</evidence>
<dbReference type="InterPro" id="IPR027385">
    <property type="entry name" value="Beta-barrel_OMP"/>
</dbReference>
<dbReference type="Pfam" id="PF13505">
    <property type="entry name" value="OMP_b-brl"/>
    <property type="match status" value="1"/>
</dbReference>
<dbReference type="SUPFAM" id="SSF56925">
    <property type="entry name" value="OMPA-like"/>
    <property type="match status" value="1"/>
</dbReference>
<feature type="signal peptide" evidence="6">
    <location>
        <begin position="1"/>
        <end position="23"/>
    </location>
</feature>
<evidence type="ECO:0000256" key="4">
    <source>
        <dbReference type="ARBA" id="ARBA00023237"/>
    </source>
</evidence>
<dbReference type="GO" id="GO:0009279">
    <property type="term" value="C:cell outer membrane"/>
    <property type="evidence" value="ECO:0007669"/>
    <property type="project" value="UniProtKB-SubCell"/>
</dbReference>
<dbReference type="InterPro" id="IPR011250">
    <property type="entry name" value="OMP/PagP_B-barrel"/>
</dbReference>
<evidence type="ECO:0000256" key="5">
    <source>
        <dbReference type="ARBA" id="ARBA00038306"/>
    </source>
</evidence>
<reference evidence="8 9" key="1">
    <citation type="submission" date="2019-03" db="EMBL/GenBank/DDBJ databases">
        <title>Freshwater and sediment microbial communities from various areas in North America, analyzing microbe dynamics in response to fracking.</title>
        <authorList>
            <person name="Lamendella R."/>
        </authorList>
    </citation>
    <scope>NUCLEOTIDE SEQUENCE [LARGE SCALE GENOMIC DNA]</scope>
    <source>
        <strain evidence="8 9">175.2</strain>
    </source>
</reference>
<comment type="similarity">
    <text evidence="5">Belongs to the Omp25/RopB family.</text>
</comment>
<dbReference type="EMBL" id="SMAR01000020">
    <property type="protein sequence ID" value="TCT37137.1"/>
    <property type="molecule type" value="Genomic_DNA"/>
</dbReference>
<name>A0A4R3NP05_9HYPH</name>
<evidence type="ECO:0000259" key="7">
    <source>
        <dbReference type="Pfam" id="PF13505"/>
    </source>
</evidence>
<feature type="domain" description="Outer membrane protein beta-barrel" evidence="7">
    <location>
        <begin position="42"/>
        <end position="216"/>
    </location>
</feature>
<evidence type="ECO:0000256" key="2">
    <source>
        <dbReference type="ARBA" id="ARBA00022729"/>
    </source>
</evidence>
<evidence type="ECO:0000256" key="3">
    <source>
        <dbReference type="ARBA" id="ARBA00023136"/>
    </source>
</evidence>
<evidence type="ECO:0000256" key="1">
    <source>
        <dbReference type="ARBA" id="ARBA00004442"/>
    </source>
</evidence>
<sequence length="216" mass="23026">MRNLKKTLAFSAAAIMGASTVQAADAIVGGAQPYEPSPATYAAPAPVNNWSGFHVGGALNWDWGTFDGGDFKADGWGGTLYGGYDMQQGNIVYGVEADLSTSNQSQHVNPGIKMEQGVNGSLRGRVGYAFDPILVYGTGGLAGSRLVAKQGGMDDTQMAWGYTVGAGAEAMITNNITARLEYRYTDYDKQKFNLNGSQYKRGFEENTVKVGLGFKF</sequence>
<dbReference type="Gene3D" id="2.40.160.20">
    <property type="match status" value="1"/>
</dbReference>
<evidence type="ECO:0000313" key="8">
    <source>
        <dbReference type="EMBL" id="TCT37137.1"/>
    </source>
</evidence>
<dbReference type="InterPro" id="IPR051692">
    <property type="entry name" value="OMP-like"/>
</dbReference>
<dbReference type="PANTHER" id="PTHR34001:SF3">
    <property type="entry name" value="BLL7405 PROTEIN"/>
    <property type="match status" value="1"/>
</dbReference>
<evidence type="ECO:0000313" key="9">
    <source>
        <dbReference type="Proteomes" id="UP000295097"/>
    </source>
</evidence>
<dbReference type="OrthoDB" id="8455142at2"/>
<organism evidence="8 9">
    <name type="scientific">Martelella mediterranea</name>
    <dbReference type="NCBI Taxonomy" id="293089"/>
    <lineage>
        <taxon>Bacteria</taxon>
        <taxon>Pseudomonadati</taxon>
        <taxon>Pseudomonadota</taxon>
        <taxon>Alphaproteobacteria</taxon>
        <taxon>Hyphomicrobiales</taxon>
        <taxon>Aurantimonadaceae</taxon>
        <taxon>Martelella</taxon>
    </lineage>
</organism>
<comment type="subcellular location">
    <subcellularLocation>
        <location evidence="1">Cell outer membrane</location>
    </subcellularLocation>
</comment>
<dbReference type="AlphaFoldDB" id="A0A4R3NP05"/>
<accession>A0A4R3NP05</accession>
<keyword evidence="2 6" id="KW-0732">Signal</keyword>
<dbReference type="RefSeq" id="WP_132312298.1">
    <property type="nucleotide sequence ID" value="NZ_SMAR01000020.1"/>
</dbReference>
<dbReference type="Proteomes" id="UP000295097">
    <property type="component" value="Unassembled WGS sequence"/>
</dbReference>
<protein>
    <submittedName>
        <fullName evidence="8">Outer membrane immunogenic protein</fullName>
    </submittedName>
</protein>
<keyword evidence="9" id="KW-1185">Reference proteome</keyword>